<feature type="compositionally biased region" description="Low complexity" evidence="1">
    <location>
        <begin position="171"/>
        <end position="180"/>
    </location>
</feature>
<feature type="non-terminal residue" evidence="2">
    <location>
        <position position="292"/>
    </location>
</feature>
<feature type="compositionally biased region" description="Basic residues" evidence="1">
    <location>
        <begin position="117"/>
        <end position="131"/>
    </location>
</feature>
<reference evidence="2" key="1">
    <citation type="submission" date="2020-02" db="EMBL/GenBank/DDBJ databases">
        <authorList>
            <person name="Meier V. D."/>
        </authorList>
    </citation>
    <scope>NUCLEOTIDE SEQUENCE</scope>
    <source>
        <strain evidence="2">AVDCRST_MAG47</strain>
    </source>
</reference>
<organism evidence="2">
    <name type="scientific">uncultured Nocardioidaceae bacterium</name>
    <dbReference type="NCBI Taxonomy" id="253824"/>
    <lineage>
        <taxon>Bacteria</taxon>
        <taxon>Bacillati</taxon>
        <taxon>Actinomycetota</taxon>
        <taxon>Actinomycetes</taxon>
        <taxon>Propionibacteriales</taxon>
        <taxon>Nocardioidaceae</taxon>
        <taxon>environmental samples</taxon>
    </lineage>
</organism>
<sequence length="292" mass="31007">DPDRRDAVAQVLGQAVLRPRGRHRLGRAARRRAVLHAARTALAPRHGSVGIDDRGAAHRAVPARARQHRERRPVVRDHPHADDAARRLRPGPAGTAHAVLPHRDRGRVPPLGDVRAPRRQARRPCVRRHAAHPSARPRLQDAGRGRQRLRVDPRRGGDPGPVAARGDEGHPAPAADPDGLADPRPRGGQAHDLRPAGGRAHGADAHPRRQALAPGRHRADVVHGRPEPDQPARVRRGGARPAGGAEGCVHQPDVPGDDGLDGRARPRLPRRAGAAAVHAAPGVATVAADAGL</sequence>
<name>A0A6J4NY88_9ACTN</name>
<feature type="compositionally biased region" description="Basic and acidic residues" evidence="1">
    <location>
        <begin position="138"/>
        <end position="157"/>
    </location>
</feature>
<dbReference type="AlphaFoldDB" id="A0A6J4NY88"/>
<proteinExistence type="predicted"/>
<dbReference type="EMBL" id="CADCUK010000204">
    <property type="protein sequence ID" value="CAA9395186.1"/>
    <property type="molecule type" value="Genomic_DNA"/>
</dbReference>
<gene>
    <name evidence="2" type="ORF">AVDCRST_MAG47-3065</name>
</gene>
<feature type="compositionally biased region" description="Basic and acidic residues" evidence="1">
    <location>
        <begin position="181"/>
        <end position="194"/>
    </location>
</feature>
<protein>
    <submittedName>
        <fullName evidence="2">Uncharacterized protein</fullName>
    </submittedName>
</protein>
<feature type="compositionally biased region" description="Basic and acidic residues" evidence="1">
    <location>
        <begin position="217"/>
        <end position="232"/>
    </location>
</feature>
<feature type="region of interest" description="Disordered" evidence="1">
    <location>
        <begin position="45"/>
        <end position="272"/>
    </location>
</feature>
<evidence type="ECO:0000256" key="1">
    <source>
        <dbReference type="SAM" id="MobiDB-lite"/>
    </source>
</evidence>
<evidence type="ECO:0000313" key="2">
    <source>
        <dbReference type="EMBL" id="CAA9395186.1"/>
    </source>
</evidence>
<feature type="non-terminal residue" evidence="2">
    <location>
        <position position="1"/>
    </location>
</feature>
<feature type="compositionally biased region" description="Basic and acidic residues" evidence="1">
    <location>
        <begin position="72"/>
        <end position="86"/>
    </location>
</feature>
<accession>A0A6J4NY88</accession>